<dbReference type="RefSeq" id="WP_161820852.1">
    <property type="nucleotide sequence ID" value="NZ_LSRS01000001.1"/>
</dbReference>
<accession>A0A9D2WSN7</accession>
<gene>
    <name evidence="10" type="primary">gerBC_1</name>
    <name evidence="10" type="ORF">SPSYN_00443</name>
</gene>
<dbReference type="InterPro" id="IPR038501">
    <property type="entry name" value="Spore_GerAC_C_sf"/>
</dbReference>
<dbReference type="GO" id="GO:0009847">
    <property type="term" value="P:spore germination"/>
    <property type="evidence" value="ECO:0007669"/>
    <property type="project" value="InterPro"/>
</dbReference>
<feature type="domain" description="Spore germination GerAC-like C-terminal" evidence="8">
    <location>
        <begin position="220"/>
        <end position="386"/>
    </location>
</feature>
<keyword evidence="4" id="KW-0732">Signal</keyword>
<evidence type="ECO:0000256" key="1">
    <source>
        <dbReference type="ARBA" id="ARBA00004635"/>
    </source>
</evidence>
<keyword evidence="7" id="KW-0449">Lipoprotein</keyword>
<comment type="caution">
    <text evidence="10">The sequence shown here is derived from an EMBL/GenBank/DDBJ whole genome shotgun (WGS) entry which is preliminary data.</text>
</comment>
<feature type="domain" description="Spore germination protein N-terminal" evidence="9">
    <location>
        <begin position="24"/>
        <end position="194"/>
    </location>
</feature>
<dbReference type="Pfam" id="PF25198">
    <property type="entry name" value="Spore_GerAC_N"/>
    <property type="match status" value="1"/>
</dbReference>
<dbReference type="GO" id="GO:0016020">
    <property type="term" value="C:membrane"/>
    <property type="evidence" value="ECO:0007669"/>
    <property type="project" value="UniProtKB-SubCell"/>
</dbReference>
<organism evidence="10 11">
    <name type="scientific">Sporotomaculum syntrophicum</name>
    <dbReference type="NCBI Taxonomy" id="182264"/>
    <lineage>
        <taxon>Bacteria</taxon>
        <taxon>Bacillati</taxon>
        <taxon>Bacillota</taxon>
        <taxon>Clostridia</taxon>
        <taxon>Eubacteriales</taxon>
        <taxon>Desulfallaceae</taxon>
        <taxon>Sporotomaculum</taxon>
    </lineage>
</organism>
<comment type="subcellular location">
    <subcellularLocation>
        <location evidence="1">Membrane</location>
        <topology evidence="1">Lipid-anchor</topology>
    </subcellularLocation>
</comment>
<keyword evidence="3" id="KW-0309">Germination</keyword>
<evidence type="ECO:0000256" key="5">
    <source>
        <dbReference type="ARBA" id="ARBA00023136"/>
    </source>
</evidence>
<dbReference type="InterPro" id="IPR008844">
    <property type="entry name" value="Spore_GerAC-like"/>
</dbReference>
<dbReference type="PROSITE" id="PS51257">
    <property type="entry name" value="PROKAR_LIPOPROTEIN"/>
    <property type="match status" value="1"/>
</dbReference>
<dbReference type="OrthoDB" id="9816067at2"/>
<proteinExistence type="inferred from homology"/>
<keyword evidence="11" id="KW-1185">Reference proteome</keyword>
<evidence type="ECO:0000256" key="2">
    <source>
        <dbReference type="ARBA" id="ARBA00007886"/>
    </source>
</evidence>
<dbReference type="Pfam" id="PF05504">
    <property type="entry name" value="Spore_GerAC"/>
    <property type="match status" value="1"/>
</dbReference>
<dbReference type="Gene3D" id="3.30.300.210">
    <property type="entry name" value="Nutrient germinant receptor protein C, domain 3"/>
    <property type="match status" value="1"/>
</dbReference>
<dbReference type="PANTHER" id="PTHR35789">
    <property type="entry name" value="SPORE GERMINATION PROTEIN B3"/>
    <property type="match status" value="1"/>
</dbReference>
<dbReference type="InterPro" id="IPR046953">
    <property type="entry name" value="Spore_GerAC-like_C"/>
</dbReference>
<protein>
    <submittedName>
        <fullName evidence="10">Spore germination protein B3</fullName>
    </submittedName>
</protein>
<keyword evidence="6" id="KW-0564">Palmitate</keyword>
<evidence type="ECO:0000256" key="7">
    <source>
        <dbReference type="ARBA" id="ARBA00023288"/>
    </source>
</evidence>
<evidence type="ECO:0000313" key="10">
    <source>
        <dbReference type="EMBL" id="KAF1086724.1"/>
    </source>
</evidence>
<dbReference type="Gene3D" id="6.20.190.10">
    <property type="entry name" value="Nutrient germinant receptor protein C, domain 1"/>
    <property type="match status" value="1"/>
</dbReference>
<comment type="similarity">
    <text evidence="2">Belongs to the GerABKC lipoprotein family.</text>
</comment>
<dbReference type="EMBL" id="LSRS01000001">
    <property type="protein sequence ID" value="KAF1086724.1"/>
    <property type="molecule type" value="Genomic_DNA"/>
</dbReference>
<evidence type="ECO:0000256" key="3">
    <source>
        <dbReference type="ARBA" id="ARBA00022544"/>
    </source>
</evidence>
<dbReference type="InterPro" id="IPR057336">
    <property type="entry name" value="GerAC_N"/>
</dbReference>
<name>A0A9D2WSN7_9FIRM</name>
<sequence length="397" mass="43949">MNKKIIILLLVFSLSALMGGCWSRSEIVEEAIVLGTGVDWTEDGQIRLTVQIASPGAFIAGGEAGVGGTQAPAWVVWAEGKTIQDAERYLAMKVPREIYWGHSVILVIGEEMARQGTSLVTNFFTRFRQPREIMWFMVARGEAKKVLEAQPWLSHTSAQAVGFLTRMETGFSVHLWEYGAMLSNKGVQPVVTAVAVKEVAEARGPGAEGKAPAQQGVELSGVGVFKEDRLIGWLDPNETRGLLWLKGKAQKGAITVPSPGEPEREVSIEIRRSSTKIEPEYDGENLCFNVKIYVEGDMVEQQSRVNLATPEHSNALESAMSEEIKNRCIITLEKAQWEYGVDIFGFGEAFHRKYKKDWLKLQNNWDEEFSRAGVNITVEAHVREIGLLTAPASVQAE</sequence>
<reference evidence="10" key="1">
    <citation type="submission" date="2016-02" db="EMBL/GenBank/DDBJ databases">
        <title>Draft Genome Sequence of Sporotomaculum syntrophicum Strain FB, a Syntrophic Benzoate Degrader.</title>
        <authorList>
            <person name="Nobu M.K."/>
            <person name="Narihiro T."/>
            <person name="Qiu Y.-L."/>
            <person name="Ohashi A."/>
            <person name="Liu W.-T."/>
            <person name="Yuji S."/>
        </authorList>
    </citation>
    <scope>NUCLEOTIDE SEQUENCE</scope>
    <source>
        <strain evidence="10">FB</strain>
    </source>
</reference>
<evidence type="ECO:0000256" key="4">
    <source>
        <dbReference type="ARBA" id="ARBA00022729"/>
    </source>
</evidence>
<evidence type="ECO:0000313" key="11">
    <source>
        <dbReference type="Proteomes" id="UP000798488"/>
    </source>
</evidence>
<keyword evidence="5" id="KW-0472">Membrane</keyword>
<dbReference type="NCBIfam" id="TIGR02887">
    <property type="entry name" value="spore_ger_x_C"/>
    <property type="match status" value="1"/>
</dbReference>
<evidence type="ECO:0000259" key="9">
    <source>
        <dbReference type="Pfam" id="PF25198"/>
    </source>
</evidence>
<dbReference type="Proteomes" id="UP000798488">
    <property type="component" value="Unassembled WGS sequence"/>
</dbReference>
<evidence type="ECO:0000256" key="6">
    <source>
        <dbReference type="ARBA" id="ARBA00023139"/>
    </source>
</evidence>
<dbReference type="PANTHER" id="PTHR35789:SF1">
    <property type="entry name" value="SPORE GERMINATION PROTEIN B3"/>
    <property type="match status" value="1"/>
</dbReference>
<evidence type="ECO:0000259" key="8">
    <source>
        <dbReference type="Pfam" id="PF05504"/>
    </source>
</evidence>
<dbReference type="AlphaFoldDB" id="A0A9D2WSN7"/>